<feature type="compositionally biased region" description="Polar residues" evidence="1">
    <location>
        <begin position="69"/>
        <end position="78"/>
    </location>
</feature>
<feature type="compositionally biased region" description="Polar residues" evidence="1">
    <location>
        <begin position="24"/>
        <end position="37"/>
    </location>
</feature>
<feature type="region of interest" description="Disordered" evidence="1">
    <location>
        <begin position="161"/>
        <end position="184"/>
    </location>
</feature>
<dbReference type="EMBL" id="PVWQ01000001">
    <property type="protein sequence ID" value="RDW93438.1"/>
    <property type="molecule type" value="Genomic_DNA"/>
</dbReference>
<proteinExistence type="predicted"/>
<evidence type="ECO:0000313" key="3">
    <source>
        <dbReference type="Proteomes" id="UP000256690"/>
    </source>
</evidence>
<feature type="compositionally biased region" description="Polar residues" evidence="1">
    <location>
        <begin position="161"/>
        <end position="181"/>
    </location>
</feature>
<dbReference type="AlphaFoldDB" id="A0A3D8T5Z6"/>
<name>A0A3D8T5Z6_9EURO</name>
<evidence type="ECO:0000313" key="2">
    <source>
        <dbReference type="EMBL" id="RDW93438.1"/>
    </source>
</evidence>
<feature type="compositionally biased region" description="Basic and acidic residues" evidence="1">
    <location>
        <begin position="7"/>
        <end position="23"/>
    </location>
</feature>
<evidence type="ECO:0000256" key="1">
    <source>
        <dbReference type="SAM" id="MobiDB-lite"/>
    </source>
</evidence>
<comment type="caution">
    <text evidence="2">The sequence shown here is derived from an EMBL/GenBank/DDBJ whole genome shotgun (WGS) entry which is preliminary data.</text>
</comment>
<dbReference type="GeneID" id="38111130"/>
<dbReference type="RefSeq" id="XP_026608621.1">
    <property type="nucleotide sequence ID" value="XM_026742776.1"/>
</dbReference>
<keyword evidence="3" id="KW-1185">Reference proteome</keyword>
<gene>
    <name evidence="2" type="ORF">DSM5745_00760</name>
</gene>
<reference evidence="2 3" key="1">
    <citation type="journal article" date="2018" name="IMA Fungus">
        <title>IMA Genome-F 9: Draft genome sequence of Annulohypoxylon stygium, Aspergillus mulundensis, Berkeleyomyces basicola (syn. Thielaviopsis basicola), Ceratocystis smalleyi, two Cercospora beticola strains, Coleophoma cylindrospora, Fusarium fracticaudum, Phialophora cf. hyalina, and Morchella septimelata.</title>
        <authorList>
            <person name="Wingfield B.D."/>
            <person name="Bills G.F."/>
            <person name="Dong Y."/>
            <person name="Huang W."/>
            <person name="Nel W.J."/>
            <person name="Swalarsk-Parry B.S."/>
            <person name="Vaghefi N."/>
            <person name="Wilken P.M."/>
            <person name="An Z."/>
            <person name="de Beer Z.W."/>
            <person name="De Vos L."/>
            <person name="Chen L."/>
            <person name="Duong T.A."/>
            <person name="Gao Y."/>
            <person name="Hammerbacher A."/>
            <person name="Kikkert J.R."/>
            <person name="Li Y."/>
            <person name="Li H."/>
            <person name="Li K."/>
            <person name="Li Q."/>
            <person name="Liu X."/>
            <person name="Ma X."/>
            <person name="Naidoo K."/>
            <person name="Pethybridge S.J."/>
            <person name="Sun J."/>
            <person name="Steenkamp E.T."/>
            <person name="van der Nest M.A."/>
            <person name="van Wyk S."/>
            <person name="Wingfield M.J."/>
            <person name="Xiong C."/>
            <person name="Yue Q."/>
            <person name="Zhang X."/>
        </authorList>
    </citation>
    <scope>NUCLEOTIDE SEQUENCE [LARGE SCALE GENOMIC DNA]</scope>
    <source>
        <strain evidence="2 3">DSM 5745</strain>
    </source>
</reference>
<sequence>MTLPIRRKVEPDPRPSARAHPADNTHQPNMVGTTPNTGRPAAAAQDSTEQKSAGNPAPMPNVVEISGQDAETTPSGGTQLPIRVRSNHNGADQMDQGVPSFFEQVSSSAPLSRQELGQRMNESSRFNTAQAYYKKEHLVELQGPAWPSQEQISGPALMQENSRIHSVQSSSPAPTQGNPTATLPVAETLPDPIRDAAVPLNPYSKEQAELPLVNAWEEFGAFFKLCLETRYPKRRKWRKA</sequence>
<organism evidence="2 3">
    <name type="scientific">Aspergillus mulundensis</name>
    <dbReference type="NCBI Taxonomy" id="1810919"/>
    <lineage>
        <taxon>Eukaryota</taxon>
        <taxon>Fungi</taxon>
        <taxon>Dikarya</taxon>
        <taxon>Ascomycota</taxon>
        <taxon>Pezizomycotina</taxon>
        <taxon>Eurotiomycetes</taxon>
        <taxon>Eurotiomycetidae</taxon>
        <taxon>Eurotiales</taxon>
        <taxon>Aspergillaceae</taxon>
        <taxon>Aspergillus</taxon>
        <taxon>Aspergillus subgen. Nidulantes</taxon>
    </lineage>
</organism>
<dbReference type="Proteomes" id="UP000256690">
    <property type="component" value="Unassembled WGS sequence"/>
</dbReference>
<feature type="region of interest" description="Disordered" evidence="1">
    <location>
        <begin position="1"/>
        <end position="84"/>
    </location>
</feature>
<accession>A0A3D8T5Z6</accession>
<protein>
    <submittedName>
        <fullName evidence="2">Uncharacterized protein</fullName>
    </submittedName>
</protein>